<keyword evidence="1" id="KW-1133">Transmembrane helix</keyword>
<dbReference type="AlphaFoldDB" id="X1SDQ0"/>
<feature type="transmembrane region" description="Helical" evidence="1">
    <location>
        <begin position="126"/>
        <end position="143"/>
    </location>
</feature>
<protein>
    <recommendedName>
        <fullName evidence="3">Major facilitator superfamily (MFS) profile domain-containing protein</fullName>
    </recommendedName>
</protein>
<comment type="caution">
    <text evidence="2">The sequence shown here is derived from an EMBL/GenBank/DDBJ whole genome shotgun (WGS) entry which is preliminary data.</text>
</comment>
<sequence>YFKKIDLAMLGFIVLFSLAFISRFISWFTFKKQYEPKLKFEKGNYFSFWEFLKKAPKNNFGKFAIFRALFAFAGTISGALWAVYMLRHLGFSYSIYMVILASEIVFSLIFLALWGKLADKYGNYKILIITTILIPTTPILWILHPSPIYLILVPALISGIAWGGFSLAIGNFIYDNEGNEEKVKLLQPDADIEIGSKVC</sequence>
<feature type="transmembrane region" description="Helical" evidence="1">
    <location>
        <begin position="12"/>
        <end position="30"/>
    </location>
</feature>
<keyword evidence="1" id="KW-0812">Transmembrane</keyword>
<dbReference type="PANTHER" id="PTHR23526:SF2">
    <property type="entry name" value="MAJOR FACILITATOR SUPERFAMILY (MFS) PROFILE DOMAIN-CONTAINING PROTEIN"/>
    <property type="match status" value="1"/>
</dbReference>
<organism evidence="2">
    <name type="scientific">marine sediment metagenome</name>
    <dbReference type="NCBI Taxonomy" id="412755"/>
    <lineage>
        <taxon>unclassified sequences</taxon>
        <taxon>metagenomes</taxon>
        <taxon>ecological metagenomes</taxon>
    </lineage>
</organism>
<reference evidence="2" key="1">
    <citation type="journal article" date="2014" name="Front. Microbiol.">
        <title>High frequency of phylogenetically diverse reductive dehalogenase-homologous genes in deep subseafloor sedimentary metagenomes.</title>
        <authorList>
            <person name="Kawai M."/>
            <person name="Futagami T."/>
            <person name="Toyoda A."/>
            <person name="Takaki Y."/>
            <person name="Nishi S."/>
            <person name="Hori S."/>
            <person name="Arai W."/>
            <person name="Tsubouchi T."/>
            <person name="Morono Y."/>
            <person name="Uchiyama I."/>
            <person name="Ito T."/>
            <person name="Fujiyama A."/>
            <person name="Inagaki F."/>
            <person name="Takami H."/>
        </authorList>
    </citation>
    <scope>NUCLEOTIDE SEQUENCE</scope>
    <source>
        <strain evidence="2">Expedition CK06-06</strain>
    </source>
</reference>
<dbReference type="SUPFAM" id="SSF103473">
    <property type="entry name" value="MFS general substrate transporter"/>
    <property type="match status" value="1"/>
</dbReference>
<dbReference type="PANTHER" id="PTHR23526">
    <property type="entry name" value="INTEGRAL MEMBRANE TRANSPORT PROTEIN-RELATED"/>
    <property type="match status" value="1"/>
</dbReference>
<gene>
    <name evidence="2" type="ORF">S12H4_26623</name>
</gene>
<dbReference type="Pfam" id="PF13347">
    <property type="entry name" value="MFS_2"/>
    <property type="match status" value="1"/>
</dbReference>
<proteinExistence type="predicted"/>
<feature type="transmembrane region" description="Helical" evidence="1">
    <location>
        <begin position="64"/>
        <end position="87"/>
    </location>
</feature>
<dbReference type="EMBL" id="BARW01015126">
    <property type="protein sequence ID" value="GAI91078.1"/>
    <property type="molecule type" value="Genomic_DNA"/>
</dbReference>
<evidence type="ECO:0000313" key="2">
    <source>
        <dbReference type="EMBL" id="GAI91078.1"/>
    </source>
</evidence>
<dbReference type="InterPro" id="IPR052528">
    <property type="entry name" value="Sugar_transport-like"/>
</dbReference>
<evidence type="ECO:0000256" key="1">
    <source>
        <dbReference type="SAM" id="Phobius"/>
    </source>
</evidence>
<dbReference type="Gene3D" id="1.20.1250.20">
    <property type="entry name" value="MFS general substrate transporter like domains"/>
    <property type="match status" value="1"/>
</dbReference>
<feature type="non-terminal residue" evidence="2">
    <location>
        <position position="1"/>
    </location>
</feature>
<name>X1SDQ0_9ZZZZ</name>
<evidence type="ECO:0008006" key="3">
    <source>
        <dbReference type="Google" id="ProtNLM"/>
    </source>
</evidence>
<keyword evidence="1" id="KW-0472">Membrane</keyword>
<feature type="transmembrane region" description="Helical" evidence="1">
    <location>
        <begin position="149"/>
        <end position="174"/>
    </location>
</feature>
<dbReference type="InterPro" id="IPR036259">
    <property type="entry name" value="MFS_trans_sf"/>
</dbReference>
<accession>X1SDQ0</accession>
<feature type="transmembrane region" description="Helical" evidence="1">
    <location>
        <begin position="93"/>
        <end position="114"/>
    </location>
</feature>